<organism evidence="2 3">
    <name type="scientific">Absidia repens</name>
    <dbReference type="NCBI Taxonomy" id="90262"/>
    <lineage>
        <taxon>Eukaryota</taxon>
        <taxon>Fungi</taxon>
        <taxon>Fungi incertae sedis</taxon>
        <taxon>Mucoromycota</taxon>
        <taxon>Mucoromycotina</taxon>
        <taxon>Mucoromycetes</taxon>
        <taxon>Mucorales</taxon>
        <taxon>Cunninghamellaceae</taxon>
        <taxon>Absidia</taxon>
    </lineage>
</organism>
<dbReference type="STRING" id="90262.A0A1X2IMA8"/>
<name>A0A1X2IMA8_9FUNG</name>
<feature type="compositionally biased region" description="Basic residues" evidence="1">
    <location>
        <begin position="9"/>
        <end position="20"/>
    </location>
</feature>
<evidence type="ECO:0000313" key="2">
    <source>
        <dbReference type="EMBL" id="ORZ18143.1"/>
    </source>
</evidence>
<proteinExistence type="predicted"/>
<feature type="region of interest" description="Disordered" evidence="1">
    <location>
        <begin position="1"/>
        <end position="34"/>
    </location>
</feature>
<dbReference type="AlphaFoldDB" id="A0A1X2IMA8"/>
<reference evidence="2 3" key="1">
    <citation type="submission" date="2016-07" db="EMBL/GenBank/DDBJ databases">
        <title>Pervasive Adenine N6-methylation of Active Genes in Fungi.</title>
        <authorList>
            <consortium name="DOE Joint Genome Institute"/>
            <person name="Mondo S.J."/>
            <person name="Dannebaum R.O."/>
            <person name="Kuo R.C."/>
            <person name="Labutti K."/>
            <person name="Haridas S."/>
            <person name="Kuo A."/>
            <person name="Salamov A."/>
            <person name="Ahrendt S.R."/>
            <person name="Lipzen A."/>
            <person name="Sullivan W."/>
            <person name="Andreopoulos W.B."/>
            <person name="Clum A."/>
            <person name="Lindquist E."/>
            <person name="Daum C."/>
            <person name="Ramamoorthy G.K."/>
            <person name="Gryganskyi A."/>
            <person name="Culley D."/>
            <person name="Magnuson J.K."/>
            <person name="James T.Y."/>
            <person name="O'Malley M.A."/>
            <person name="Stajich J.E."/>
            <person name="Spatafora J.W."/>
            <person name="Visel A."/>
            <person name="Grigoriev I.V."/>
        </authorList>
    </citation>
    <scope>NUCLEOTIDE SEQUENCE [LARGE SCALE GENOMIC DNA]</scope>
    <source>
        <strain evidence="2 3">NRRL 1336</strain>
    </source>
</reference>
<sequence length="165" mass="19179">MKSQQPAKQRGRKPLQHTTRHTSSGRPSRVKGPCQACHETSDGCMRKAFDWPFPASQIFNDKGKPFVYLCNKCGLRYNKSAGCVCRHCRWVFCKEEKRKAMQFIDKMRRNRPDGHVDMDEDIEDFVCSPKYWPCGRPWKVGWVLLNNNQAQLDLEEDDHDSPASM</sequence>
<evidence type="ECO:0000256" key="1">
    <source>
        <dbReference type="SAM" id="MobiDB-lite"/>
    </source>
</evidence>
<dbReference type="OrthoDB" id="2341409at2759"/>
<gene>
    <name evidence="2" type="ORF">BCR42DRAFT_413240</name>
</gene>
<accession>A0A1X2IMA8</accession>
<dbReference type="Proteomes" id="UP000193560">
    <property type="component" value="Unassembled WGS sequence"/>
</dbReference>
<comment type="caution">
    <text evidence="2">The sequence shown here is derived from an EMBL/GenBank/DDBJ whole genome shotgun (WGS) entry which is preliminary data.</text>
</comment>
<keyword evidence="3" id="KW-1185">Reference proteome</keyword>
<dbReference type="EMBL" id="MCGE01000009">
    <property type="protein sequence ID" value="ORZ18143.1"/>
    <property type="molecule type" value="Genomic_DNA"/>
</dbReference>
<protein>
    <submittedName>
        <fullName evidence="2">Uncharacterized protein</fullName>
    </submittedName>
</protein>
<evidence type="ECO:0000313" key="3">
    <source>
        <dbReference type="Proteomes" id="UP000193560"/>
    </source>
</evidence>